<proteinExistence type="predicted"/>
<evidence type="ECO:0000256" key="1">
    <source>
        <dbReference type="ARBA" id="ARBA00022723"/>
    </source>
</evidence>
<dbReference type="PROSITE" id="PS51128">
    <property type="entry name" value="ZF_DKSA_2"/>
    <property type="match status" value="1"/>
</dbReference>
<keyword evidence="2" id="KW-0863">Zinc-finger</keyword>
<dbReference type="Proteomes" id="UP001165366">
    <property type="component" value="Unassembled WGS sequence"/>
</dbReference>
<feature type="region of interest" description="Disordered" evidence="5">
    <location>
        <begin position="50"/>
        <end position="70"/>
    </location>
</feature>
<sequence length="144" mass="16646">MMEALKQPPTRDELKTVLNENELAYFEALIIRKRDEAMKELDFLLSSLEEQRSSDDDDASSIDHHMSDMGSIEESLDLTNRLIERNRKFINQLNRALERIENGTYGICRATGQPIEKERLEFAPHTRYSITAKNSGLDKRVVMS</sequence>
<feature type="zinc finger region" description="dksA C4-type" evidence="4">
    <location>
        <begin position="108"/>
        <end position="132"/>
    </location>
</feature>
<evidence type="ECO:0000313" key="8">
    <source>
        <dbReference type="Proteomes" id="UP001165366"/>
    </source>
</evidence>
<dbReference type="Pfam" id="PF01258">
    <property type="entry name" value="zf-dskA_traR"/>
    <property type="match status" value="1"/>
</dbReference>
<organism evidence="7 8">
    <name type="scientific">Rhodohalobacter sulfatireducens</name>
    <dbReference type="NCBI Taxonomy" id="2911366"/>
    <lineage>
        <taxon>Bacteria</taxon>
        <taxon>Pseudomonadati</taxon>
        <taxon>Balneolota</taxon>
        <taxon>Balneolia</taxon>
        <taxon>Balneolales</taxon>
        <taxon>Balneolaceae</taxon>
        <taxon>Rhodohalobacter</taxon>
    </lineage>
</organism>
<evidence type="ECO:0000256" key="4">
    <source>
        <dbReference type="PROSITE-ProRule" id="PRU00510"/>
    </source>
</evidence>
<dbReference type="PANTHER" id="PTHR33823:SF2">
    <property type="entry name" value="RNA POLYMERASE-BINDING TRANSCRIPTION FACTOR DKSA"/>
    <property type="match status" value="1"/>
</dbReference>
<evidence type="ECO:0000313" key="7">
    <source>
        <dbReference type="EMBL" id="MCG2588521.1"/>
    </source>
</evidence>
<keyword evidence="1" id="KW-0479">Metal-binding</keyword>
<name>A0ABS9KCE7_9BACT</name>
<accession>A0ABS9KCE7</accession>
<evidence type="ECO:0000256" key="3">
    <source>
        <dbReference type="ARBA" id="ARBA00022833"/>
    </source>
</evidence>
<dbReference type="PANTHER" id="PTHR33823">
    <property type="entry name" value="RNA POLYMERASE-BINDING TRANSCRIPTION FACTOR DKSA-RELATED"/>
    <property type="match status" value="1"/>
</dbReference>
<gene>
    <name evidence="7" type="ORF">L6773_08100</name>
</gene>
<keyword evidence="3" id="KW-0862">Zinc</keyword>
<keyword evidence="8" id="KW-1185">Reference proteome</keyword>
<dbReference type="InterPro" id="IPR037187">
    <property type="entry name" value="DnaK_N"/>
</dbReference>
<dbReference type="Gene3D" id="1.20.120.910">
    <property type="entry name" value="DksA, coiled-coil domain"/>
    <property type="match status" value="1"/>
</dbReference>
<dbReference type="EMBL" id="JAKLWS010000008">
    <property type="protein sequence ID" value="MCG2588521.1"/>
    <property type="molecule type" value="Genomic_DNA"/>
</dbReference>
<reference evidence="7" key="2">
    <citation type="submission" date="2024-05" db="EMBL/GenBank/DDBJ databases">
        <title>Rhodohalobacter halophilus gen. nov., sp. nov., a moderately halophilic member of the family Balneolaceae.</title>
        <authorList>
            <person name="Xia J."/>
        </authorList>
    </citation>
    <scope>NUCLEOTIDE SEQUENCE</scope>
    <source>
        <strain evidence="7">WB101</strain>
    </source>
</reference>
<dbReference type="SUPFAM" id="SSF109635">
    <property type="entry name" value="DnaK suppressor protein DksA, alpha-hairpin domain"/>
    <property type="match status" value="1"/>
</dbReference>
<comment type="caution">
    <text evidence="7">The sequence shown here is derived from an EMBL/GenBank/DDBJ whole genome shotgun (WGS) entry which is preliminary data.</text>
</comment>
<evidence type="ECO:0000256" key="2">
    <source>
        <dbReference type="ARBA" id="ARBA00022771"/>
    </source>
</evidence>
<reference evidence="7" key="1">
    <citation type="submission" date="2022-01" db="EMBL/GenBank/DDBJ databases">
        <authorList>
            <person name="Wang Y."/>
        </authorList>
    </citation>
    <scope>NUCLEOTIDE SEQUENCE</scope>
    <source>
        <strain evidence="7">WB101</strain>
    </source>
</reference>
<dbReference type="RefSeq" id="WP_237853362.1">
    <property type="nucleotide sequence ID" value="NZ_JAKLWS010000008.1"/>
</dbReference>
<dbReference type="InterPro" id="IPR000962">
    <property type="entry name" value="Znf_DskA_TraR"/>
</dbReference>
<protein>
    <submittedName>
        <fullName evidence="7">TraR/DksA C4-type zinc finger protein</fullName>
    </submittedName>
</protein>
<evidence type="ECO:0000256" key="5">
    <source>
        <dbReference type="SAM" id="MobiDB-lite"/>
    </source>
</evidence>
<evidence type="ECO:0000259" key="6">
    <source>
        <dbReference type="Pfam" id="PF01258"/>
    </source>
</evidence>
<feature type="domain" description="Zinc finger DksA/TraR C4-type" evidence="6">
    <location>
        <begin position="103"/>
        <end position="133"/>
    </location>
</feature>